<keyword evidence="5" id="KW-0732">Signal</keyword>
<dbReference type="Proteomes" id="UP000694387">
    <property type="component" value="Chromosome 26"/>
</dbReference>
<sequence length="130" mass="14428">ERQSLWEGAAAGLWVLGTVGVAAARRCLLSHYRSLDPRALAAAKALRDRYEEETLSWRPRNCSFWPRRDRPRQSVLSSVRNAEPGAGPVAEWLSSRAPLQAAQCFVSSNPGRGHGTAHQTTLRQRPTCHN</sequence>
<dbReference type="GO" id="GO:0007259">
    <property type="term" value="P:cell surface receptor signaling pathway via JAK-STAT"/>
    <property type="evidence" value="ECO:0007669"/>
    <property type="project" value="InterPro"/>
</dbReference>
<reference evidence="8" key="3">
    <citation type="submission" date="2025-09" db="UniProtKB">
        <authorList>
            <consortium name="Ensembl"/>
        </authorList>
    </citation>
    <scope>IDENTIFICATION</scope>
</reference>
<keyword evidence="9" id="KW-1185">Reference proteome</keyword>
<evidence type="ECO:0000256" key="2">
    <source>
        <dbReference type="ARBA" id="ARBA00008717"/>
    </source>
</evidence>
<dbReference type="PANTHER" id="PTHR31943">
    <property type="entry name" value="INTERLEUKIN-28 AND 29"/>
    <property type="match status" value="1"/>
</dbReference>
<evidence type="ECO:0000256" key="6">
    <source>
        <dbReference type="ARBA" id="ARBA00023118"/>
    </source>
</evidence>
<dbReference type="GO" id="GO:0050778">
    <property type="term" value="P:positive regulation of immune response"/>
    <property type="evidence" value="ECO:0007669"/>
    <property type="project" value="InterPro"/>
</dbReference>
<comment type="subcellular location">
    <subcellularLocation>
        <location evidence="1">Secreted</location>
    </subcellularLocation>
</comment>
<keyword evidence="3" id="KW-0202">Cytokine</keyword>
<dbReference type="InterPro" id="IPR029177">
    <property type="entry name" value="INF_lambda"/>
</dbReference>
<dbReference type="PANTHER" id="PTHR31943:SF17">
    <property type="entry name" value="INTERFERON LAMBDA-4"/>
    <property type="match status" value="1"/>
</dbReference>
<dbReference type="Pfam" id="PF15177">
    <property type="entry name" value="IL28A"/>
    <property type="match status" value="1"/>
</dbReference>
<keyword evidence="4" id="KW-0964">Secreted</keyword>
<feature type="compositionally biased region" description="Polar residues" evidence="7">
    <location>
        <begin position="117"/>
        <end position="130"/>
    </location>
</feature>
<dbReference type="GeneTree" id="ENSGT01050000245012"/>
<name>A0A9L0J063_EQUAS</name>
<dbReference type="GO" id="GO:0051607">
    <property type="term" value="P:defense response to virus"/>
    <property type="evidence" value="ECO:0007669"/>
    <property type="project" value="UniProtKB-KW"/>
</dbReference>
<keyword evidence="6" id="KW-0051">Antiviral defense</keyword>
<dbReference type="Gene3D" id="1.20.1250.60">
    <property type="entry name" value="Interferon lambda"/>
    <property type="match status" value="1"/>
</dbReference>
<comment type="similarity">
    <text evidence="2">Belongs to the lambda interferon family.</text>
</comment>
<organism evidence="8 9">
    <name type="scientific">Equus asinus</name>
    <name type="common">Donkey</name>
    <name type="synonym">Equus africanus asinus</name>
    <dbReference type="NCBI Taxonomy" id="9793"/>
    <lineage>
        <taxon>Eukaryota</taxon>
        <taxon>Metazoa</taxon>
        <taxon>Chordata</taxon>
        <taxon>Craniata</taxon>
        <taxon>Vertebrata</taxon>
        <taxon>Euteleostomi</taxon>
        <taxon>Mammalia</taxon>
        <taxon>Eutheria</taxon>
        <taxon>Laurasiatheria</taxon>
        <taxon>Perissodactyla</taxon>
        <taxon>Equidae</taxon>
        <taxon>Equus</taxon>
    </lineage>
</organism>
<evidence type="ECO:0000256" key="1">
    <source>
        <dbReference type="ARBA" id="ARBA00004613"/>
    </source>
</evidence>
<feature type="region of interest" description="Disordered" evidence="7">
    <location>
        <begin position="106"/>
        <end position="130"/>
    </location>
</feature>
<proteinExistence type="inferred from homology"/>
<evidence type="ECO:0000256" key="3">
    <source>
        <dbReference type="ARBA" id="ARBA00022514"/>
    </source>
</evidence>
<dbReference type="GO" id="GO:0005125">
    <property type="term" value="F:cytokine activity"/>
    <property type="evidence" value="ECO:0007669"/>
    <property type="project" value="UniProtKB-KW"/>
</dbReference>
<evidence type="ECO:0000313" key="9">
    <source>
        <dbReference type="Proteomes" id="UP000694387"/>
    </source>
</evidence>
<dbReference type="GO" id="GO:0005615">
    <property type="term" value="C:extracellular space"/>
    <property type="evidence" value="ECO:0007669"/>
    <property type="project" value="UniProtKB-KW"/>
</dbReference>
<dbReference type="Ensembl" id="ENSEAST00005055784.1">
    <property type="protein sequence ID" value="ENSEASP00005042705.1"/>
    <property type="gene ID" value="ENSEASG00005036529.1"/>
</dbReference>
<reference evidence="8" key="2">
    <citation type="submission" date="2025-08" db="UniProtKB">
        <authorList>
            <consortium name="Ensembl"/>
        </authorList>
    </citation>
    <scope>IDENTIFICATION</scope>
</reference>
<accession>A0A9L0J063</accession>
<dbReference type="AlphaFoldDB" id="A0A9L0J063"/>
<protein>
    <submittedName>
        <fullName evidence="8">Uncharacterized protein</fullName>
    </submittedName>
</protein>
<evidence type="ECO:0000256" key="5">
    <source>
        <dbReference type="ARBA" id="ARBA00022729"/>
    </source>
</evidence>
<dbReference type="InterPro" id="IPR038326">
    <property type="entry name" value="IFN-lambda_sf"/>
</dbReference>
<evidence type="ECO:0000256" key="7">
    <source>
        <dbReference type="SAM" id="MobiDB-lite"/>
    </source>
</evidence>
<evidence type="ECO:0000256" key="4">
    <source>
        <dbReference type="ARBA" id="ARBA00022525"/>
    </source>
</evidence>
<dbReference type="GO" id="GO:0045087">
    <property type="term" value="P:innate immune response"/>
    <property type="evidence" value="ECO:0007669"/>
    <property type="project" value="TreeGrafter"/>
</dbReference>
<reference evidence="8 9" key="1">
    <citation type="journal article" date="2020" name="Nat. Commun.">
        <title>Donkey genomes provide new insights into domestication and selection for coat color.</title>
        <authorList>
            <person name="Wang"/>
            <person name="C."/>
            <person name="Li"/>
            <person name="H."/>
            <person name="Guo"/>
            <person name="Y."/>
            <person name="Huang"/>
            <person name="J."/>
            <person name="Sun"/>
            <person name="Y."/>
            <person name="Min"/>
            <person name="J."/>
            <person name="Wang"/>
            <person name="J."/>
            <person name="Fang"/>
            <person name="X."/>
            <person name="Zhao"/>
            <person name="Z."/>
            <person name="Wang"/>
            <person name="S."/>
            <person name="Zhang"/>
            <person name="Y."/>
            <person name="Liu"/>
            <person name="Q."/>
            <person name="Jiang"/>
            <person name="Q."/>
            <person name="Wang"/>
            <person name="X."/>
            <person name="Guo"/>
            <person name="Y."/>
            <person name="Yang"/>
            <person name="C."/>
            <person name="Wang"/>
            <person name="Y."/>
            <person name="Tian"/>
            <person name="F."/>
            <person name="Zhuang"/>
            <person name="G."/>
            <person name="Fan"/>
            <person name="Y."/>
            <person name="Gao"/>
            <person name="Q."/>
            <person name="Li"/>
            <person name="Y."/>
            <person name="Ju"/>
            <person name="Z."/>
            <person name="Li"/>
            <person name="J."/>
            <person name="Li"/>
            <person name="R."/>
            <person name="Hou"/>
            <person name="M."/>
            <person name="Yang"/>
            <person name="G."/>
            <person name="Liu"/>
            <person name="G."/>
            <person name="Liu"/>
            <person name="W."/>
            <person name="Guo"/>
            <person name="J."/>
            <person name="Pan"/>
            <person name="S."/>
            <person name="Fan"/>
            <person name="G."/>
            <person name="Zhang"/>
            <person name="W."/>
            <person name="Zhang"/>
            <person name="R."/>
            <person name="Yu"/>
            <person name="J."/>
            <person name="Zhang"/>
            <person name="X."/>
            <person name="Yin"/>
            <person name="Q."/>
            <person name="Ji"/>
            <person name="C."/>
            <person name="Jin"/>
            <person name="Y."/>
            <person name="Yue"/>
            <person name="G."/>
            <person name="Liu"/>
            <person name="M."/>
            <person name="Xu"/>
            <person name="J."/>
            <person name="Liu"/>
            <person name="S."/>
            <person name="Jordana"/>
            <person name="J."/>
            <person name="Noce"/>
            <person name="A."/>
            <person name="Amills"/>
            <person name="M."/>
            <person name="Wu"/>
            <person name="D.D."/>
            <person name="Li"/>
            <person name="S."/>
            <person name="Zhou"/>
            <person name="X. and Zhong"/>
            <person name="J."/>
        </authorList>
    </citation>
    <scope>NUCLEOTIDE SEQUENCE [LARGE SCALE GENOMIC DNA]</scope>
</reference>
<evidence type="ECO:0000313" key="8">
    <source>
        <dbReference type="Ensembl" id="ENSEASP00005042705.1"/>
    </source>
</evidence>